<accession>A0A4Q7M7L5</accession>
<gene>
    <name evidence="1" type="ORF">EV386_3461</name>
</gene>
<evidence type="ECO:0000313" key="1">
    <source>
        <dbReference type="EMBL" id="RZS63103.1"/>
    </source>
</evidence>
<sequence>MTTTSTTTPDTAGSAGHLTVEFCGEWHRLDPDGPPFEVGRDGDLEIDDNPYLHRRFLVFSHESGIWWMTNVGTRLSATVSDAAGGVQSWVSPGNRLPLVFPSTSVVFTAGPTTYELRLVLEGGPYRDVRAEAPDCGTMTIGAVPFTVSQRQLIVALAEPLLRRDGTSLAEIPASAAAAERLGWTTTRFNRKLDNVCDKLDRIGVRGLRGGPGTLATNRRARLVEYAVASRLVTADDLPLLDLRDVEEA</sequence>
<dbReference type="RefSeq" id="WP_130416510.1">
    <property type="nucleotide sequence ID" value="NZ_SGWX01000001.1"/>
</dbReference>
<evidence type="ECO:0008006" key="3">
    <source>
        <dbReference type="Google" id="ProtNLM"/>
    </source>
</evidence>
<comment type="caution">
    <text evidence="1">The sequence shown here is derived from an EMBL/GenBank/DDBJ whole genome shotgun (WGS) entry which is preliminary data.</text>
</comment>
<dbReference type="Proteomes" id="UP000293852">
    <property type="component" value="Unassembled WGS sequence"/>
</dbReference>
<dbReference type="EMBL" id="SGWX01000001">
    <property type="protein sequence ID" value="RZS63103.1"/>
    <property type="molecule type" value="Genomic_DNA"/>
</dbReference>
<name>A0A4Q7M7L5_9MICO</name>
<dbReference type="OrthoDB" id="5000691at2"/>
<dbReference type="AlphaFoldDB" id="A0A4Q7M7L5"/>
<reference evidence="1 2" key="1">
    <citation type="submission" date="2019-02" db="EMBL/GenBank/DDBJ databases">
        <title>Sequencing the genomes of 1000 actinobacteria strains.</title>
        <authorList>
            <person name="Klenk H.-P."/>
        </authorList>
    </citation>
    <scope>NUCLEOTIDE SEQUENCE [LARGE SCALE GENOMIC DNA]</scope>
    <source>
        <strain evidence="1 2">DSM 16932</strain>
    </source>
</reference>
<proteinExistence type="predicted"/>
<keyword evidence="2" id="KW-1185">Reference proteome</keyword>
<protein>
    <recommendedName>
        <fullName evidence="3">FHA domain-containing protein</fullName>
    </recommendedName>
</protein>
<organism evidence="1 2">
    <name type="scientific">Xylanimonas ulmi</name>
    <dbReference type="NCBI Taxonomy" id="228973"/>
    <lineage>
        <taxon>Bacteria</taxon>
        <taxon>Bacillati</taxon>
        <taxon>Actinomycetota</taxon>
        <taxon>Actinomycetes</taxon>
        <taxon>Micrococcales</taxon>
        <taxon>Promicromonosporaceae</taxon>
        <taxon>Xylanimonas</taxon>
    </lineage>
</organism>
<evidence type="ECO:0000313" key="2">
    <source>
        <dbReference type="Proteomes" id="UP000293852"/>
    </source>
</evidence>